<dbReference type="SUPFAM" id="SSF48264">
    <property type="entry name" value="Cytochrome P450"/>
    <property type="match status" value="1"/>
</dbReference>
<accession>A0A8H4QYV9</accession>
<keyword evidence="5" id="KW-0503">Monooxygenase</keyword>
<dbReference type="GO" id="GO:0004497">
    <property type="term" value="F:monooxygenase activity"/>
    <property type="evidence" value="ECO:0007669"/>
    <property type="project" value="UniProtKB-KW"/>
</dbReference>
<proteinExistence type="inferred from homology"/>
<name>A0A8H4QYV9_9HELO</name>
<evidence type="ECO:0000256" key="5">
    <source>
        <dbReference type="ARBA" id="ARBA00023033"/>
    </source>
</evidence>
<dbReference type="InterPro" id="IPR036396">
    <property type="entry name" value="Cyt_P450_sf"/>
</dbReference>
<evidence type="ECO:0000256" key="3">
    <source>
        <dbReference type="ARBA" id="ARBA00023002"/>
    </source>
</evidence>
<keyword evidence="7" id="KW-0812">Transmembrane</keyword>
<evidence type="ECO:0000256" key="6">
    <source>
        <dbReference type="PIRSR" id="PIRSR602401-1"/>
    </source>
</evidence>
<dbReference type="PANTHER" id="PTHR46300">
    <property type="entry name" value="P450, PUTATIVE (EUROFUNG)-RELATED-RELATED"/>
    <property type="match status" value="1"/>
</dbReference>
<keyword evidence="6" id="KW-0349">Heme</keyword>
<keyword evidence="3" id="KW-0560">Oxidoreductase</keyword>
<dbReference type="OrthoDB" id="1103324at2759"/>
<dbReference type="GO" id="GO:0005506">
    <property type="term" value="F:iron ion binding"/>
    <property type="evidence" value="ECO:0007669"/>
    <property type="project" value="InterPro"/>
</dbReference>
<dbReference type="InterPro" id="IPR050364">
    <property type="entry name" value="Cytochrome_P450_fung"/>
</dbReference>
<organism evidence="8 9">
    <name type="scientific">Cudoniella acicularis</name>
    <dbReference type="NCBI Taxonomy" id="354080"/>
    <lineage>
        <taxon>Eukaryota</taxon>
        <taxon>Fungi</taxon>
        <taxon>Dikarya</taxon>
        <taxon>Ascomycota</taxon>
        <taxon>Pezizomycotina</taxon>
        <taxon>Leotiomycetes</taxon>
        <taxon>Helotiales</taxon>
        <taxon>Tricladiaceae</taxon>
        <taxon>Cudoniella</taxon>
    </lineage>
</organism>
<comment type="cofactor">
    <cofactor evidence="6">
        <name>heme</name>
        <dbReference type="ChEBI" id="CHEBI:30413"/>
    </cofactor>
</comment>
<keyword evidence="4 6" id="KW-0408">Iron</keyword>
<dbReference type="InterPro" id="IPR001128">
    <property type="entry name" value="Cyt_P450"/>
</dbReference>
<dbReference type="GO" id="GO:0016705">
    <property type="term" value="F:oxidoreductase activity, acting on paired donors, with incorporation or reduction of molecular oxygen"/>
    <property type="evidence" value="ECO:0007669"/>
    <property type="project" value="InterPro"/>
</dbReference>
<comment type="caution">
    <text evidence="8">The sequence shown here is derived from an EMBL/GenBank/DDBJ whole genome shotgun (WGS) entry which is preliminary data.</text>
</comment>
<evidence type="ECO:0000256" key="1">
    <source>
        <dbReference type="ARBA" id="ARBA00010617"/>
    </source>
</evidence>
<feature type="transmembrane region" description="Helical" evidence="7">
    <location>
        <begin position="33"/>
        <end position="55"/>
    </location>
</feature>
<protein>
    <recommendedName>
        <fullName evidence="10">Cytochrome P450</fullName>
    </recommendedName>
</protein>
<dbReference type="PRINTS" id="PR00385">
    <property type="entry name" value="P450"/>
</dbReference>
<dbReference type="Pfam" id="PF00067">
    <property type="entry name" value="p450"/>
    <property type="match status" value="1"/>
</dbReference>
<evidence type="ECO:0000256" key="4">
    <source>
        <dbReference type="ARBA" id="ARBA00023004"/>
    </source>
</evidence>
<keyword evidence="7" id="KW-0472">Membrane</keyword>
<dbReference type="GO" id="GO:0020037">
    <property type="term" value="F:heme binding"/>
    <property type="evidence" value="ECO:0007669"/>
    <property type="project" value="InterPro"/>
</dbReference>
<comment type="similarity">
    <text evidence="1">Belongs to the cytochrome P450 family.</text>
</comment>
<dbReference type="CDD" id="cd11065">
    <property type="entry name" value="CYP64-like"/>
    <property type="match status" value="1"/>
</dbReference>
<keyword evidence="2 6" id="KW-0479">Metal-binding</keyword>
<evidence type="ECO:0000256" key="2">
    <source>
        <dbReference type="ARBA" id="ARBA00022723"/>
    </source>
</evidence>
<evidence type="ECO:0008006" key="10">
    <source>
        <dbReference type="Google" id="ProtNLM"/>
    </source>
</evidence>
<gene>
    <name evidence="8" type="ORF">G7Y89_g14657</name>
</gene>
<dbReference type="AlphaFoldDB" id="A0A8H4QYV9"/>
<keyword evidence="7" id="KW-1133">Transmembrane helix</keyword>
<dbReference type="PANTHER" id="PTHR46300:SF2">
    <property type="entry name" value="CYTOCHROME P450 MONOOXYGENASE ALNH-RELATED"/>
    <property type="match status" value="1"/>
</dbReference>
<evidence type="ECO:0000313" key="9">
    <source>
        <dbReference type="Proteomes" id="UP000566819"/>
    </source>
</evidence>
<dbReference type="InterPro" id="IPR002401">
    <property type="entry name" value="Cyt_P450_E_grp-I"/>
</dbReference>
<feature type="binding site" description="axial binding residue" evidence="6">
    <location>
        <position position="480"/>
    </location>
    <ligand>
        <name>heme</name>
        <dbReference type="ChEBI" id="CHEBI:30413"/>
    </ligand>
    <ligandPart>
        <name>Fe</name>
        <dbReference type="ChEBI" id="CHEBI:18248"/>
    </ligandPart>
</feature>
<evidence type="ECO:0000256" key="7">
    <source>
        <dbReference type="SAM" id="Phobius"/>
    </source>
</evidence>
<reference evidence="8 9" key="1">
    <citation type="submission" date="2020-03" db="EMBL/GenBank/DDBJ databases">
        <title>Draft Genome Sequence of Cudoniella acicularis.</title>
        <authorList>
            <person name="Buettner E."/>
            <person name="Kellner H."/>
        </authorList>
    </citation>
    <scope>NUCLEOTIDE SEQUENCE [LARGE SCALE GENOMIC DNA]</scope>
    <source>
        <strain evidence="8 9">DSM 108380</strain>
    </source>
</reference>
<sequence>MNPARVASTSDSSTTLWKLGQYQNPIAVTFGDLDLLLCCFVIAPSTLILAFYFWTTPNVLKDRRRWHLPPGPPGLPFIGNILDLSDGERMREKALAWTKKYGHVFHTKVGGADYIWLSSPKAVRDLMDKKSAIYSSRPPAPLAGDVASAGRRQLFMAYGPRYRTVRKISHALLNITQSTKYQPVQDLESKQLLYDLLHDPEHFYDHNRRYSAGVIISITYGHRIPNWDNALARSVYKVVNNMQNYASPGAWMVDTFPSLQNFPEIFFGNWRTFGKKCFEHDSPIYLGLWGNLKKEVDTGKAKDCFCKDFYESNPEKQGLDTLQAAYQCGGLVEAGSETTSAFLNTFLLFATIHPEVVQNGQEELDRVVGSERYPTWEDAPNLPYIRAIIKELLRIRPPNKIGMQHSTTEDDWYEGMFIPKGSLVMLNWWAINYDPERWESPYEFKPERYLGYDLPAAAYLNVADPNQRDHVSYGAGRRVCPGIHVAENSLYLNISRILWGFNIKKKQVNGKEITPSGDMVPGWMCIPQPFECAIEVRSAKHAKIIECIWAEAEAELEPEEKLS</sequence>
<dbReference type="PRINTS" id="PR00463">
    <property type="entry name" value="EP450I"/>
</dbReference>
<dbReference type="EMBL" id="JAAMPI010001996">
    <property type="protein sequence ID" value="KAF4620164.1"/>
    <property type="molecule type" value="Genomic_DNA"/>
</dbReference>
<dbReference type="Proteomes" id="UP000566819">
    <property type="component" value="Unassembled WGS sequence"/>
</dbReference>
<keyword evidence="9" id="KW-1185">Reference proteome</keyword>
<dbReference type="Gene3D" id="1.10.630.10">
    <property type="entry name" value="Cytochrome P450"/>
    <property type="match status" value="1"/>
</dbReference>
<evidence type="ECO:0000313" key="8">
    <source>
        <dbReference type="EMBL" id="KAF4620164.1"/>
    </source>
</evidence>